<dbReference type="KEGG" id="crx:CRECT_0321"/>
<name>A0A6G5QJZ6_CAMRE</name>
<gene>
    <name evidence="3" type="ORF">CRECT_0321</name>
</gene>
<reference evidence="3 4" key="1">
    <citation type="submission" date="2016-07" db="EMBL/GenBank/DDBJ databases">
        <title>Comparative genomics of the Campylobacter concisus group.</title>
        <authorList>
            <person name="Miller W.G."/>
            <person name="Yee E."/>
            <person name="Chapman M.H."/>
            <person name="Huynh S."/>
            <person name="Bono J.L."/>
            <person name="On S.L.W."/>
            <person name="StLeger J."/>
            <person name="Foster G."/>
            <person name="Parker C.T."/>
        </authorList>
    </citation>
    <scope>NUCLEOTIDE SEQUENCE [LARGE SCALE GENOMIC DNA]</scope>
    <source>
        <strain evidence="3 4">ATCC 33238</strain>
    </source>
</reference>
<dbReference type="EMBL" id="CP012543">
    <property type="protein sequence ID" value="QCD46018.1"/>
    <property type="molecule type" value="Genomic_DNA"/>
</dbReference>
<accession>A0A6G5QJZ6</accession>
<organism evidence="3 4">
    <name type="scientific">Campylobacter rectus</name>
    <name type="common">Wolinella recta</name>
    <dbReference type="NCBI Taxonomy" id="203"/>
    <lineage>
        <taxon>Bacteria</taxon>
        <taxon>Pseudomonadati</taxon>
        <taxon>Campylobacterota</taxon>
        <taxon>Epsilonproteobacteria</taxon>
        <taxon>Campylobacterales</taxon>
        <taxon>Campylobacteraceae</taxon>
        <taxon>Campylobacter</taxon>
    </lineage>
</organism>
<protein>
    <submittedName>
        <fullName evidence="3">Toxic anion resistance family protein</fullName>
    </submittedName>
</protein>
<evidence type="ECO:0000313" key="4">
    <source>
        <dbReference type="Proteomes" id="UP000502377"/>
    </source>
</evidence>
<dbReference type="PANTHER" id="PTHR38432:SF1">
    <property type="entry name" value="TELA-LIKE PROTEIN SAOUHSC_01408"/>
    <property type="match status" value="1"/>
</dbReference>
<keyword evidence="2" id="KW-0175">Coiled coil</keyword>
<feature type="coiled-coil region" evidence="2">
    <location>
        <begin position="350"/>
        <end position="377"/>
    </location>
</feature>
<dbReference type="Pfam" id="PF05816">
    <property type="entry name" value="TelA"/>
    <property type="match status" value="1"/>
</dbReference>
<dbReference type="InterPro" id="IPR008863">
    <property type="entry name" value="Toxic_anion-R_TelA"/>
</dbReference>
<dbReference type="RefSeq" id="WP_004318670.1">
    <property type="nucleotide sequence ID" value="NZ_CP012543.1"/>
</dbReference>
<dbReference type="Proteomes" id="UP000502377">
    <property type="component" value="Chromosome"/>
</dbReference>
<dbReference type="PANTHER" id="PTHR38432">
    <property type="entry name" value="TELA-LIKE PROTEIN SAOUHSC_01408"/>
    <property type="match status" value="1"/>
</dbReference>
<proteinExistence type="inferred from homology"/>
<comment type="similarity">
    <text evidence="1">Belongs to the TelA family.</text>
</comment>
<sequence>MEKTGQEILIDYIKEDAQDSEKSMQNLIFKDDFSKEDEEKISQKAAELLAFLSGKDSAQIREILESVTIEDAQSLESSSSLLMGKFAKLDDIKDEQTQNLSRSIIALNEELEQINPHKFDFDKKGVLAFIPFVAKPINRYLKKFQSAKEVIKDTLSHIEDGEKILREDNALLQEEKQYYKQKAVSLQRKAVVFEKIVKSIEQNVSKLDAKEREFYENNVLLNLNKKIRSIYEILAVTQQGFLSSDLIINTNWELIDNISNVKAVTKRAVEIGIAMAITLQNQKNALETAQKTKKFANDMILSNAQRLNTQASEIYKMSGDATLDIETLKQAFSQIEEAMGKINTFKAKAVEKIKTEVTALKEVTAKLENKIQESQKVQEFKTSFSMDL</sequence>
<evidence type="ECO:0000256" key="2">
    <source>
        <dbReference type="SAM" id="Coils"/>
    </source>
</evidence>
<evidence type="ECO:0000256" key="1">
    <source>
        <dbReference type="ARBA" id="ARBA00005541"/>
    </source>
</evidence>
<evidence type="ECO:0000313" key="3">
    <source>
        <dbReference type="EMBL" id="QCD46018.1"/>
    </source>
</evidence>
<dbReference type="AlphaFoldDB" id="A0A6G5QJZ6"/>